<reference evidence="1" key="1">
    <citation type="submission" date="2018-05" db="EMBL/GenBank/DDBJ databases">
        <authorList>
            <person name="Lanie J.A."/>
            <person name="Ng W.-L."/>
            <person name="Kazmierczak K.M."/>
            <person name="Andrzejewski T.M."/>
            <person name="Davidsen T.M."/>
            <person name="Wayne K.J."/>
            <person name="Tettelin H."/>
            <person name="Glass J.I."/>
            <person name="Rusch D."/>
            <person name="Podicherti R."/>
            <person name="Tsui H.-C.T."/>
            <person name="Winkler M.E."/>
        </authorList>
    </citation>
    <scope>NUCLEOTIDE SEQUENCE</scope>
</reference>
<gene>
    <name evidence="1" type="ORF">METZ01_LOCUS147449</name>
</gene>
<organism evidence="1">
    <name type="scientific">marine metagenome</name>
    <dbReference type="NCBI Taxonomy" id="408172"/>
    <lineage>
        <taxon>unclassified sequences</taxon>
        <taxon>metagenomes</taxon>
        <taxon>ecological metagenomes</taxon>
    </lineage>
</organism>
<dbReference type="EMBL" id="UINC01023273">
    <property type="protein sequence ID" value="SVA94595.1"/>
    <property type="molecule type" value="Genomic_DNA"/>
</dbReference>
<proteinExistence type="predicted"/>
<protein>
    <submittedName>
        <fullName evidence="1">Uncharacterized protein</fullName>
    </submittedName>
</protein>
<name>A0A381ZZ66_9ZZZZ</name>
<dbReference type="AlphaFoldDB" id="A0A381ZZ66"/>
<sequence>MLDHFSHSELACPTTDQVRLAAGFGEALERLRVELDEPIYLNSACRS</sequence>
<accession>A0A381ZZ66</accession>
<evidence type="ECO:0000313" key="1">
    <source>
        <dbReference type="EMBL" id="SVA94595.1"/>
    </source>
</evidence>